<evidence type="ECO:0000256" key="4">
    <source>
        <dbReference type="ARBA" id="ARBA00023136"/>
    </source>
</evidence>
<evidence type="ECO:0000256" key="5">
    <source>
        <dbReference type="SAM" id="Phobius"/>
    </source>
</evidence>
<evidence type="ECO:0000256" key="3">
    <source>
        <dbReference type="ARBA" id="ARBA00022989"/>
    </source>
</evidence>
<keyword evidence="4 5" id="KW-0472">Membrane</keyword>
<dbReference type="Proteomes" id="UP000318943">
    <property type="component" value="Unassembled WGS sequence"/>
</dbReference>
<feature type="domain" description="DUF202" evidence="6">
    <location>
        <begin position="3"/>
        <end position="61"/>
    </location>
</feature>
<reference evidence="7 8" key="1">
    <citation type="submission" date="2019-05" db="EMBL/GenBank/DDBJ databases">
        <title>Whole genome sequence analysis of Cupriavidus campinensis S14E4C strain.</title>
        <authorList>
            <person name="Abbaszade G."/>
            <person name="Szabo A."/>
            <person name="Toumi M."/>
            <person name="Toth E."/>
        </authorList>
    </citation>
    <scope>NUCLEOTIDE SEQUENCE [LARGE SCALE GENOMIC DNA]</scope>
    <source>
        <strain evidence="7 8">S14E4C</strain>
    </source>
</reference>
<evidence type="ECO:0000313" key="8">
    <source>
        <dbReference type="Proteomes" id="UP000318943"/>
    </source>
</evidence>
<gene>
    <name evidence="7" type="ORF">FGG12_13395</name>
</gene>
<dbReference type="PROSITE" id="PS51257">
    <property type="entry name" value="PROKAR_LIPOPROTEIN"/>
    <property type="match status" value="1"/>
</dbReference>
<dbReference type="EMBL" id="VCIZ01000007">
    <property type="protein sequence ID" value="TSP12012.1"/>
    <property type="molecule type" value="Genomic_DNA"/>
</dbReference>
<evidence type="ECO:0000259" key="6">
    <source>
        <dbReference type="Pfam" id="PF02656"/>
    </source>
</evidence>
<comment type="subcellular location">
    <subcellularLocation>
        <location evidence="1">Endomembrane system</location>
        <topology evidence="1">Multi-pass membrane protein</topology>
    </subcellularLocation>
</comment>
<feature type="transmembrane region" description="Helical" evidence="5">
    <location>
        <begin position="40"/>
        <end position="58"/>
    </location>
</feature>
<name>A0ABY3EMQ4_9BURK</name>
<dbReference type="Pfam" id="PF02656">
    <property type="entry name" value="DUF202"/>
    <property type="match status" value="1"/>
</dbReference>
<keyword evidence="3 5" id="KW-1133">Transmembrane helix</keyword>
<keyword evidence="2 5" id="KW-0812">Transmembrane</keyword>
<dbReference type="InterPro" id="IPR003807">
    <property type="entry name" value="DUF202"/>
</dbReference>
<organism evidence="7 8">
    <name type="scientific">Cupriavidus campinensis</name>
    <dbReference type="NCBI Taxonomy" id="151783"/>
    <lineage>
        <taxon>Bacteria</taxon>
        <taxon>Pseudomonadati</taxon>
        <taxon>Pseudomonadota</taxon>
        <taxon>Betaproteobacteria</taxon>
        <taxon>Burkholderiales</taxon>
        <taxon>Burkholderiaceae</taxon>
        <taxon>Cupriavidus</taxon>
    </lineage>
</organism>
<evidence type="ECO:0000256" key="1">
    <source>
        <dbReference type="ARBA" id="ARBA00004127"/>
    </source>
</evidence>
<proteinExistence type="predicted"/>
<dbReference type="RefSeq" id="WP_144198165.1">
    <property type="nucleotide sequence ID" value="NZ_CP043441.1"/>
</dbReference>
<protein>
    <submittedName>
        <fullName evidence="7">DUF202 domain-containing protein</fullName>
    </submittedName>
</protein>
<feature type="transmembrane region" description="Helical" evidence="5">
    <location>
        <begin position="12"/>
        <end position="34"/>
    </location>
</feature>
<feature type="transmembrane region" description="Helical" evidence="5">
    <location>
        <begin position="78"/>
        <end position="97"/>
    </location>
</feature>
<sequence>MRDPGVQPERTSLAWGRTGWASAVIAVGCARAAVSGQSTFRALAILVGVASLAVALACGFRGRELKAKGMRARPRPLVMIWISAWLTLLSAFVALYVSHLPRVAL</sequence>
<evidence type="ECO:0000256" key="2">
    <source>
        <dbReference type="ARBA" id="ARBA00022692"/>
    </source>
</evidence>
<keyword evidence="8" id="KW-1185">Reference proteome</keyword>
<evidence type="ECO:0000313" key="7">
    <source>
        <dbReference type="EMBL" id="TSP12012.1"/>
    </source>
</evidence>
<comment type="caution">
    <text evidence="7">The sequence shown here is derived from an EMBL/GenBank/DDBJ whole genome shotgun (WGS) entry which is preliminary data.</text>
</comment>
<accession>A0ABY3EMQ4</accession>